<dbReference type="EMBL" id="MLYO01000041">
    <property type="protein sequence ID" value="OIK02139.1"/>
    <property type="molecule type" value="Genomic_DNA"/>
</dbReference>
<sequence>MTGGRHTEDTLAHARAVADAVLYEGYVLYPYRASAAKNRLRWQFGVLYPPALTAPGETRELRTECLLEPRGAPKVDVELRFLRIRRRTVERLAADGTAVEVSELELPDRVLVPWDEGEEERIRIHLPVRVPPPDGEDLDVAFDLPAATSREPVPDAAGRTVGRLVRRTARVTGIIAPALEELPGPYRVLRLTLTVRNTTAVPPTETGRSAALAHAMIGTHLLLSAPGGHFLSMTDPPEWARADVAACHNDHTWPVLAGADDTDDVVLSAPIILADHPALAEESPGPLYDGTEIDEILSLRTAALTDREKREARGTDPRAAEVIDLVESMPPAVRDRLHGAIRELRDGTAPPTPGLELPGGTGHPWWDPQADPEAAEAAEAVAAVVVDGVLVGAGSAVVLAPGARRTDAQDAFLRGRHATVEAVVTDLDGETHLAVVLADDPGTDLRRAQGRFLYFRPDEVRPLTGTEEEP</sequence>
<evidence type="ECO:0000313" key="3">
    <source>
        <dbReference type="Proteomes" id="UP000179642"/>
    </source>
</evidence>
<evidence type="ECO:0000256" key="1">
    <source>
        <dbReference type="SAM" id="MobiDB-lite"/>
    </source>
</evidence>
<dbReference type="RefSeq" id="WP_071383212.1">
    <property type="nucleotide sequence ID" value="NZ_MLYO01000041.1"/>
</dbReference>
<accession>A0A1S2Q7N2</accession>
<organism evidence="2 3">
    <name type="scientific">Streptomyces monashensis</name>
    <dbReference type="NCBI Taxonomy" id="1678012"/>
    <lineage>
        <taxon>Bacteria</taxon>
        <taxon>Bacillati</taxon>
        <taxon>Actinomycetota</taxon>
        <taxon>Actinomycetes</taxon>
        <taxon>Kitasatosporales</taxon>
        <taxon>Streptomycetaceae</taxon>
        <taxon>Streptomyces</taxon>
    </lineage>
</organism>
<dbReference type="Proteomes" id="UP000179642">
    <property type="component" value="Unassembled WGS sequence"/>
</dbReference>
<proteinExistence type="predicted"/>
<evidence type="ECO:0000313" key="2">
    <source>
        <dbReference type="EMBL" id="OIK02139.1"/>
    </source>
</evidence>
<feature type="region of interest" description="Disordered" evidence="1">
    <location>
        <begin position="343"/>
        <end position="374"/>
    </location>
</feature>
<dbReference type="AlphaFoldDB" id="A0A1S2Q7N2"/>
<reference evidence="2 3" key="1">
    <citation type="submission" date="2016-10" db="EMBL/GenBank/DDBJ databases">
        <title>Genome sequence of Streptomyces sp. MUSC 1.</title>
        <authorList>
            <person name="Lee L.-H."/>
            <person name="Ser H.-L."/>
            <person name="Law J.W.-F."/>
        </authorList>
    </citation>
    <scope>NUCLEOTIDE SEQUENCE [LARGE SCALE GENOMIC DNA]</scope>
    <source>
        <strain evidence="2 3">MUSC 1</strain>
    </source>
</reference>
<comment type="caution">
    <text evidence="2">The sequence shown here is derived from an EMBL/GenBank/DDBJ whole genome shotgun (WGS) entry which is preliminary data.</text>
</comment>
<protein>
    <submittedName>
        <fullName evidence="2">Uncharacterized protein</fullName>
    </submittedName>
</protein>
<keyword evidence="3" id="KW-1185">Reference proteome</keyword>
<name>A0A1S2Q7N2_9ACTN</name>
<dbReference type="OrthoDB" id="264096at2"/>
<gene>
    <name evidence="2" type="ORF">BIV23_25135</name>
</gene>